<keyword evidence="1" id="KW-0862">Zinc</keyword>
<name>A0A5D4R6I3_9BACI</name>
<feature type="domain" description="SWIM-type" evidence="2">
    <location>
        <begin position="66"/>
        <end position="99"/>
    </location>
</feature>
<dbReference type="RefSeq" id="WP_148975718.1">
    <property type="nucleotide sequence ID" value="NZ_VTER01000007.1"/>
</dbReference>
<sequence length="540" mass="63938">MAQIPERYLEGLQFAAGELKSLLRPEDQEDQKVVQKGLLLYHQGLVHQLKYEGDQITAVVQDVTPARVSLDLDFINHSDCSCPHEGFCRHRMAAFFYLLSQGSSVAAWLNDWRQPVKETKTAALQGLKTARDLLKANKPQQEPDYDNWKSSIEESFDKILLGQGDPKPYVMAELFQVHLRRLRAAAPVEQEWRLLYMLIAHIVSFKKLISLSMELGYFEDTINRYYRHLFHYMTEEAADITGKLTVQSVPFAFDEFIGKLKEETAELLTNDFEIEYERAHLYRLLWTHLFKSKEWREEEVKKLNSLQEETTMPLVVGVTHLYILLREDEDAMSIIQVPNAAMTPYLLYWLDYFTALKEWKRMAPFAEVFVSRLKEYLGWNNEYNASMDFSRMALKALRPYIGEMRRPDLYEKAMIQTLPYSYREYEDVLFEQENYEKWAELQAYIGFDISMLPSERIKRIQQAEPEILLGLYHQSVQGHINMKSRDHYREAVRKMKKLRTIYKKLKRQNEWELFLEMILEKTRRLRAFHEECKRGKLIDA</sequence>
<dbReference type="GO" id="GO:0008270">
    <property type="term" value="F:zinc ion binding"/>
    <property type="evidence" value="ECO:0007669"/>
    <property type="project" value="UniProtKB-KW"/>
</dbReference>
<proteinExistence type="predicted"/>
<protein>
    <submittedName>
        <fullName evidence="3">SWIM zinc finger family protein</fullName>
    </submittedName>
</protein>
<dbReference type="Proteomes" id="UP000322139">
    <property type="component" value="Unassembled WGS sequence"/>
</dbReference>
<accession>A0A5D4R6I3</accession>
<reference evidence="3 4" key="1">
    <citation type="submission" date="2019-08" db="EMBL/GenBank/DDBJ databases">
        <title>Bacillus genomes from the desert of Cuatro Cienegas, Coahuila.</title>
        <authorList>
            <person name="Olmedo-Alvarez G."/>
        </authorList>
    </citation>
    <scope>NUCLEOTIDE SEQUENCE [LARGE SCALE GENOMIC DNA]</scope>
    <source>
        <strain evidence="3 4">CH446_14T</strain>
    </source>
</reference>
<evidence type="ECO:0000259" key="2">
    <source>
        <dbReference type="PROSITE" id="PS50966"/>
    </source>
</evidence>
<dbReference type="AlphaFoldDB" id="A0A5D4R6I3"/>
<evidence type="ECO:0000313" key="3">
    <source>
        <dbReference type="EMBL" id="TYS47017.1"/>
    </source>
</evidence>
<keyword evidence="1" id="KW-0863">Zinc-finger</keyword>
<dbReference type="InterPro" id="IPR007527">
    <property type="entry name" value="Znf_SWIM"/>
</dbReference>
<comment type="caution">
    <text evidence="3">The sequence shown here is derived from an EMBL/GenBank/DDBJ whole genome shotgun (WGS) entry which is preliminary data.</text>
</comment>
<evidence type="ECO:0000256" key="1">
    <source>
        <dbReference type="PROSITE-ProRule" id="PRU00325"/>
    </source>
</evidence>
<evidence type="ECO:0000313" key="4">
    <source>
        <dbReference type="Proteomes" id="UP000322139"/>
    </source>
</evidence>
<dbReference type="Pfam" id="PF04434">
    <property type="entry name" value="SWIM"/>
    <property type="match status" value="1"/>
</dbReference>
<gene>
    <name evidence="3" type="ORF">FZD51_16285</name>
</gene>
<dbReference type="EMBL" id="VTER01000007">
    <property type="protein sequence ID" value="TYS47017.1"/>
    <property type="molecule type" value="Genomic_DNA"/>
</dbReference>
<dbReference type="PROSITE" id="PS50966">
    <property type="entry name" value="ZF_SWIM"/>
    <property type="match status" value="1"/>
</dbReference>
<keyword evidence="1" id="KW-0479">Metal-binding</keyword>
<organism evidence="3 4">
    <name type="scientific">Bacillus infantis</name>
    <dbReference type="NCBI Taxonomy" id="324767"/>
    <lineage>
        <taxon>Bacteria</taxon>
        <taxon>Bacillati</taxon>
        <taxon>Bacillota</taxon>
        <taxon>Bacilli</taxon>
        <taxon>Bacillales</taxon>
        <taxon>Bacillaceae</taxon>
        <taxon>Bacillus</taxon>
    </lineage>
</organism>